<evidence type="ECO:0000313" key="2">
    <source>
        <dbReference type="Proteomes" id="UP000301309"/>
    </source>
</evidence>
<sequence>MDKICHCFGLRQSNHVTAVTSPHCFSSSRRLSAYSFHACDIPASAFAAINAPASSLRVRS</sequence>
<organism evidence="1 2">
    <name type="scientific">Streptomyces violaceusniger</name>
    <dbReference type="NCBI Taxonomy" id="68280"/>
    <lineage>
        <taxon>Bacteria</taxon>
        <taxon>Bacillati</taxon>
        <taxon>Actinomycetota</taxon>
        <taxon>Actinomycetes</taxon>
        <taxon>Kitasatosporales</taxon>
        <taxon>Streptomycetaceae</taxon>
        <taxon>Streptomyces</taxon>
        <taxon>Streptomyces violaceusniger group</taxon>
    </lineage>
</organism>
<dbReference type="Proteomes" id="UP000301309">
    <property type="component" value="Unassembled WGS sequence"/>
</dbReference>
<name>A0A4D4LQH2_STRVO</name>
<dbReference type="AlphaFoldDB" id="A0A4D4LQH2"/>
<gene>
    <name evidence="1" type="ORF">SVIO_107320</name>
</gene>
<reference evidence="1 2" key="1">
    <citation type="journal article" date="2020" name="Int. J. Syst. Evol. Microbiol.">
        <title>Reclassification of Streptomyces castelarensis and Streptomyces sporoclivatus as later heterotypic synonyms of Streptomyces antimycoticus.</title>
        <authorList>
            <person name="Komaki H."/>
            <person name="Tamura T."/>
        </authorList>
    </citation>
    <scope>NUCLEOTIDE SEQUENCE [LARGE SCALE GENOMIC DNA]</scope>
    <source>
        <strain evidence="1 2">NBRC 13459</strain>
    </source>
</reference>
<protein>
    <submittedName>
        <fullName evidence="1">Uncharacterized protein</fullName>
    </submittedName>
</protein>
<keyword evidence="2" id="KW-1185">Reference proteome</keyword>
<dbReference type="RefSeq" id="WP_162002102.1">
    <property type="nucleotide sequence ID" value="NZ_BAAASO010000142.1"/>
</dbReference>
<comment type="caution">
    <text evidence="1">The sequence shown here is derived from an EMBL/GenBank/DDBJ whole genome shotgun (WGS) entry which is preliminary data.</text>
</comment>
<accession>A0A4D4LQH2</accession>
<dbReference type="EMBL" id="BJHW01000002">
    <property type="protein sequence ID" value="GDY60109.1"/>
    <property type="molecule type" value="Genomic_DNA"/>
</dbReference>
<evidence type="ECO:0000313" key="1">
    <source>
        <dbReference type="EMBL" id="GDY60109.1"/>
    </source>
</evidence>
<proteinExistence type="predicted"/>